<gene>
    <name evidence="1" type="ORF">A2310_08145</name>
</gene>
<protein>
    <submittedName>
        <fullName evidence="1">Uncharacterized protein</fullName>
    </submittedName>
</protein>
<sequence>MSWTLQIGYCKNGEVTVSVDGKEVYTADSREAAIANLPSMLGFNLSEARLISELYIYGGKENGN</sequence>
<dbReference type="Proteomes" id="UP000178417">
    <property type="component" value="Unassembled WGS sequence"/>
</dbReference>
<evidence type="ECO:0000313" key="1">
    <source>
        <dbReference type="EMBL" id="OGC24283.1"/>
    </source>
</evidence>
<dbReference type="EMBL" id="MEUB01000010">
    <property type="protein sequence ID" value="OGC24283.1"/>
    <property type="molecule type" value="Genomic_DNA"/>
</dbReference>
<accession>A0A1F4SX68</accession>
<dbReference type="STRING" id="1802579.A2310_08145"/>
<comment type="caution">
    <text evidence="1">The sequence shown here is derived from an EMBL/GenBank/DDBJ whole genome shotgun (WGS) entry which is preliminary data.</text>
</comment>
<dbReference type="AlphaFoldDB" id="A0A1F4SX68"/>
<organism evidence="1 2">
    <name type="scientific">candidate division WOR-1 bacterium RIFOXYB2_FULL_37_13</name>
    <dbReference type="NCBI Taxonomy" id="1802579"/>
    <lineage>
        <taxon>Bacteria</taxon>
        <taxon>Bacillati</taxon>
        <taxon>Saganbacteria</taxon>
    </lineage>
</organism>
<reference evidence="1 2" key="1">
    <citation type="journal article" date="2016" name="Nat. Commun.">
        <title>Thousands of microbial genomes shed light on interconnected biogeochemical processes in an aquifer system.</title>
        <authorList>
            <person name="Anantharaman K."/>
            <person name="Brown C.T."/>
            <person name="Hug L.A."/>
            <person name="Sharon I."/>
            <person name="Castelle C.J."/>
            <person name="Probst A.J."/>
            <person name="Thomas B.C."/>
            <person name="Singh A."/>
            <person name="Wilkins M.J."/>
            <person name="Karaoz U."/>
            <person name="Brodie E.L."/>
            <person name="Williams K.H."/>
            <person name="Hubbard S.S."/>
            <person name="Banfield J.F."/>
        </authorList>
    </citation>
    <scope>NUCLEOTIDE SEQUENCE [LARGE SCALE GENOMIC DNA]</scope>
</reference>
<evidence type="ECO:0000313" key="2">
    <source>
        <dbReference type="Proteomes" id="UP000178417"/>
    </source>
</evidence>
<proteinExistence type="predicted"/>
<name>A0A1F4SX68_UNCSA</name>